<dbReference type="AlphaFoldDB" id="A0A5B7D2Z2"/>
<evidence type="ECO:0000313" key="3">
    <source>
        <dbReference type="Proteomes" id="UP000324222"/>
    </source>
</evidence>
<reference evidence="2 3" key="1">
    <citation type="submission" date="2019-05" db="EMBL/GenBank/DDBJ databases">
        <title>Another draft genome of Portunus trituberculatus and its Hox gene families provides insights of decapod evolution.</title>
        <authorList>
            <person name="Jeong J.-H."/>
            <person name="Song I."/>
            <person name="Kim S."/>
            <person name="Choi T."/>
            <person name="Kim D."/>
            <person name="Ryu S."/>
            <person name="Kim W."/>
        </authorList>
    </citation>
    <scope>NUCLEOTIDE SEQUENCE [LARGE SCALE GENOMIC DNA]</scope>
    <source>
        <tissue evidence="2">Muscle</tissue>
    </source>
</reference>
<feature type="transmembrane region" description="Helical" evidence="1">
    <location>
        <begin position="6"/>
        <end position="29"/>
    </location>
</feature>
<comment type="caution">
    <text evidence="2">The sequence shown here is derived from an EMBL/GenBank/DDBJ whole genome shotgun (WGS) entry which is preliminary data.</text>
</comment>
<proteinExistence type="predicted"/>
<gene>
    <name evidence="2" type="ORF">E2C01_008796</name>
</gene>
<keyword evidence="1" id="KW-0472">Membrane</keyword>
<keyword evidence="1" id="KW-0812">Transmembrane</keyword>
<keyword evidence="3" id="KW-1185">Reference proteome</keyword>
<evidence type="ECO:0000313" key="2">
    <source>
        <dbReference type="EMBL" id="MPC15990.1"/>
    </source>
</evidence>
<evidence type="ECO:0000256" key="1">
    <source>
        <dbReference type="SAM" id="Phobius"/>
    </source>
</evidence>
<accession>A0A5B7D2Z2</accession>
<keyword evidence="1" id="KW-1133">Transmembrane helix</keyword>
<name>A0A5B7D2Z2_PORTR</name>
<protein>
    <submittedName>
        <fullName evidence="2">Uncharacterized protein</fullName>
    </submittedName>
</protein>
<sequence length="84" mass="8763">MVVVILQMVLVVLVVVVVVVVSVVVVVVVPAAAGHKLRQQAEGRGASQGHGLTGARQTDLIYTSLHFGPCPALHNGTGLMDRLD</sequence>
<dbReference type="EMBL" id="VSRR010000469">
    <property type="protein sequence ID" value="MPC15990.1"/>
    <property type="molecule type" value="Genomic_DNA"/>
</dbReference>
<dbReference type="Proteomes" id="UP000324222">
    <property type="component" value="Unassembled WGS sequence"/>
</dbReference>
<organism evidence="2 3">
    <name type="scientific">Portunus trituberculatus</name>
    <name type="common">Swimming crab</name>
    <name type="synonym">Neptunus trituberculatus</name>
    <dbReference type="NCBI Taxonomy" id="210409"/>
    <lineage>
        <taxon>Eukaryota</taxon>
        <taxon>Metazoa</taxon>
        <taxon>Ecdysozoa</taxon>
        <taxon>Arthropoda</taxon>
        <taxon>Crustacea</taxon>
        <taxon>Multicrustacea</taxon>
        <taxon>Malacostraca</taxon>
        <taxon>Eumalacostraca</taxon>
        <taxon>Eucarida</taxon>
        <taxon>Decapoda</taxon>
        <taxon>Pleocyemata</taxon>
        <taxon>Brachyura</taxon>
        <taxon>Eubrachyura</taxon>
        <taxon>Portunoidea</taxon>
        <taxon>Portunidae</taxon>
        <taxon>Portuninae</taxon>
        <taxon>Portunus</taxon>
    </lineage>
</organism>